<keyword evidence="6 9" id="KW-1133">Transmembrane helix</keyword>
<dbReference type="OrthoDB" id="9772725at2"/>
<dbReference type="InterPro" id="IPR050171">
    <property type="entry name" value="MFS_Transporters"/>
</dbReference>
<dbReference type="KEGG" id="aei:AOY20_00600"/>
<feature type="transmembrane region" description="Helical" evidence="9">
    <location>
        <begin position="155"/>
        <end position="176"/>
    </location>
</feature>
<evidence type="ECO:0000313" key="12">
    <source>
        <dbReference type="Proteomes" id="UP000064939"/>
    </source>
</evidence>
<dbReference type="GO" id="GO:1904680">
    <property type="term" value="F:peptide transmembrane transporter activity"/>
    <property type="evidence" value="ECO:0007669"/>
    <property type="project" value="InterPro"/>
</dbReference>
<organism evidence="11 12">
    <name type="scientific">Acinetobacter equi</name>
    <dbReference type="NCBI Taxonomy" id="1324350"/>
    <lineage>
        <taxon>Bacteria</taxon>
        <taxon>Pseudomonadati</taxon>
        <taxon>Pseudomonadota</taxon>
        <taxon>Gammaproteobacteria</taxon>
        <taxon>Moraxellales</taxon>
        <taxon>Moraxellaceae</taxon>
        <taxon>Acinetobacter</taxon>
    </lineage>
</organism>
<dbReference type="InterPro" id="IPR018456">
    <property type="entry name" value="PTR2_symporter_CS"/>
</dbReference>
<name>A0A0N9VVU9_9GAMM</name>
<feature type="transmembrane region" description="Helical" evidence="9">
    <location>
        <begin position="118"/>
        <end position="143"/>
    </location>
</feature>
<dbReference type="InterPro" id="IPR000109">
    <property type="entry name" value="POT_fam"/>
</dbReference>
<keyword evidence="4 8" id="KW-0812">Transmembrane</keyword>
<dbReference type="Pfam" id="PF00854">
    <property type="entry name" value="PTR2"/>
    <property type="match status" value="1"/>
</dbReference>
<dbReference type="RefSeq" id="WP_054580075.1">
    <property type="nucleotide sequence ID" value="NZ_CP012808.1"/>
</dbReference>
<comment type="subcellular location">
    <subcellularLocation>
        <location evidence="1">Cell membrane</location>
        <topology evidence="1">Multi-pass membrane protein</topology>
    </subcellularLocation>
    <subcellularLocation>
        <location evidence="8">Membrane</location>
        <topology evidence="8">Multi-pass membrane protein</topology>
    </subcellularLocation>
</comment>
<keyword evidence="2 8" id="KW-0813">Transport</keyword>
<dbReference type="CDD" id="cd17346">
    <property type="entry name" value="MFS_DtpA_like"/>
    <property type="match status" value="1"/>
</dbReference>
<feature type="transmembrane region" description="Helical" evidence="9">
    <location>
        <begin position="92"/>
        <end position="112"/>
    </location>
</feature>
<gene>
    <name evidence="11" type="ORF">AOY20_00600</name>
</gene>
<feature type="transmembrane region" description="Helical" evidence="9">
    <location>
        <begin position="442"/>
        <end position="460"/>
    </location>
</feature>
<feature type="transmembrane region" description="Helical" evidence="9">
    <location>
        <begin position="370"/>
        <end position="391"/>
    </location>
</feature>
<evidence type="ECO:0000256" key="2">
    <source>
        <dbReference type="ARBA" id="ARBA00022448"/>
    </source>
</evidence>
<dbReference type="Proteomes" id="UP000064939">
    <property type="component" value="Chromosome"/>
</dbReference>
<feature type="transmembrane region" description="Helical" evidence="9">
    <location>
        <begin position="59"/>
        <end position="80"/>
    </location>
</feature>
<comment type="similarity">
    <text evidence="8">Belongs to the major facilitator superfamily. Proton-dependent oligopeptide transporter (POT/PTR) (TC 2.A.17) family.</text>
</comment>
<feature type="transmembrane region" description="Helical" evidence="9">
    <location>
        <begin position="406"/>
        <end position="430"/>
    </location>
</feature>
<evidence type="ECO:0000256" key="4">
    <source>
        <dbReference type="ARBA" id="ARBA00022692"/>
    </source>
</evidence>
<dbReference type="GO" id="GO:0006857">
    <property type="term" value="P:oligopeptide transport"/>
    <property type="evidence" value="ECO:0007669"/>
    <property type="project" value="InterPro"/>
</dbReference>
<keyword evidence="7 9" id="KW-0472">Membrane</keyword>
<evidence type="ECO:0000259" key="10">
    <source>
        <dbReference type="PROSITE" id="PS50850"/>
    </source>
</evidence>
<keyword evidence="5" id="KW-0653">Protein transport</keyword>
<dbReference type="NCBIfam" id="TIGR00924">
    <property type="entry name" value="yjdL_sub1_fam"/>
    <property type="match status" value="1"/>
</dbReference>
<evidence type="ECO:0000256" key="9">
    <source>
        <dbReference type="SAM" id="Phobius"/>
    </source>
</evidence>
<reference evidence="11 12" key="1">
    <citation type="journal article" date="2015" name="Int. J. Syst. Evol. Microbiol.">
        <title>Acinetobacter equi sp. nov. isolated from horse faeces.</title>
        <authorList>
            <person name="Poppel M.T."/>
            <person name="Skiebe E."/>
            <person name="Laue M."/>
            <person name="Bergmann H."/>
            <person name="Ebersberger I."/>
            <person name="Garn T."/>
            <person name="Fruth A."/>
            <person name="Baumgardt S."/>
            <person name="Busse H.J."/>
            <person name="Wilharm G."/>
        </authorList>
    </citation>
    <scope>NUCLEOTIDE SEQUENCE [LARGE SCALE GENOMIC DNA]</scope>
    <source>
        <strain evidence="11 12">114</strain>
    </source>
</reference>
<keyword evidence="3" id="KW-1003">Cell membrane</keyword>
<feature type="transmembrane region" description="Helical" evidence="9">
    <location>
        <begin position="472"/>
        <end position="493"/>
    </location>
</feature>
<feature type="transmembrane region" description="Helical" evidence="9">
    <location>
        <begin position="233"/>
        <end position="253"/>
    </location>
</feature>
<feature type="transmembrane region" description="Helical" evidence="9">
    <location>
        <begin position="259"/>
        <end position="281"/>
    </location>
</feature>
<evidence type="ECO:0000256" key="3">
    <source>
        <dbReference type="ARBA" id="ARBA00022475"/>
    </source>
</evidence>
<feature type="domain" description="Major facilitator superfamily (MFS) profile" evidence="10">
    <location>
        <begin position="18"/>
        <end position="498"/>
    </location>
</feature>
<accession>A0A0N9VVU9</accession>
<dbReference type="GO" id="GO:0005886">
    <property type="term" value="C:plasma membrane"/>
    <property type="evidence" value="ECO:0007669"/>
    <property type="project" value="UniProtKB-SubCell"/>
</dbReference>
<dbReference type="AlphaFoldDB" id="A0A0N9VVU9"/>
<feature type="transmembrane region" description="Helical" evidence="9">
    <location>
        <begin position="293"/>
        <end position="310"/>
    </location>
</feature>
<dbReference type="InterPro" id="IPR020846">
    <property type="entry name" value="MFS_dom"/>
</dbReference>
<dbReference type="InterPro" id="IPR036259">
    <property type="entry name" value="MFS_trans_sf"/>
</dbReference>
<evidence type="ECO:0000313" key="11">
    <source>
        <dbReference type="EMBL" id="ALH94157.1"/>
    </source>
</evidence>
<dbReference type="SUPFAM" id="SSF103473">
    <property type="entry name" value="MFS general substrate transporter"/>
    <property type="match status" value="2"/>
</dbReference>
<dbReference type="EMBL" id="CP012808">
    <property type="protein sequence ID" value="ALH94157.1"/>
    <property type="molecule type" value="Genomic_DNA"/>
</dbReference>
<feature type="transmembrane region" description="Helical" evidence="9">
    <location>
        <begin position="34"/>
        <end position="53"/>
    </location>
</feature>
<keyword evidence="5" id="KW-0571">Peptide transport</keyword>
<evidence type="ECO:0000256" key="5">
    <source>
        <dbReference type="ARBA" id="ARBA00022856"/>
    </source>
</evidence>
<dbReference type="InterPro" id="IPR005279">
    <property type="entry name" value="Dipep/tripep_permease"/>
</dbReference>
<dbReference type="PANTHER" id="PTHR23517:SF15">
    <property type="entry name" value="PROTON-DEPENDENT OLIGOPEPTIDE FAMILY TRANSPORT PROTEIN"/>
    <property type="match status" value="1"/>
</dbReference>
<keyword evidence="12" id="KW-1185">Reference proteome</keyword>
<evidence type="ECO:0000256" key="8">
    <source>
        <dbReference type="RuleBase" id="RU003755"/>
    </source>
</evidence>
<sequence length="506" mass="56343">MKNSHEQDNTAFFGHPKPLKDLFFTEFWERFSYYGIRPLLILYMSALSINGGLGLDRPTAAAIVGLFAGSIYLITIFGGWIADNWLGQARSVWYGSILMALGHLSIALNAWFDQFFFYFGLVLIVLGSGLFKTCITVIVGTLYNAQDTRRDAGFSIFYMGINLGAFIAPLFTGLFIENNGWHIGFGIGGIGMLIALIFFRFTCTPQLVKFNENQATESAWNKPVTPKKSAPKIVFAFILFCTIIISLVTLNIITINPIILSKYLTASICIVLLIYFIYLIFLANSTPNEKKQIMMCFLLIIIAVFFWSSLEQQPTSFNLFAQDFTQRYVGGYEIPTVWFQSLNPIFMVLFAPVLAWLWTKLGKSNLNPSYITKFIISIALAGCSFIIMYFASQRIILNGGALVSPLWLVFSLLFLTLGELCLSPIGLSAMTKLAPTQLRGQIMGLWMTSIALGSLIAGLIGGHVSAESLQELPMLFIQCAIILFAGAIILFIFKKPILKFLTTSNN</sequence>
<feature type="transmembrane region" description="Helical" evidence="9">
    <location>
        <begin position="182"/>
        <end position="201"/>
    </location>
</feature>
<evidence type="ECO:0000256" key="1">
    <source>
        <dbReference type="ARBA" id="ARBA00004651"/>
    </source>
</evidence>
<dbReference type="PROSITE" id="PS50850">
    <property type="entry name" value="MFS"/>
    <property type="match status" value="1"/>
</dbReference>
<proteinExistence type="inferred from homology"/>
<dbReference type="PROSITE" id="PS01023">
    <property type="entry name" value="PTR2_2"/>
    <property type="match status" value="1"/>
</dbReference>
<protein>
    <recommendedName>
        <fullName evidence="10">Major facilitator superfamily (MFS) profile domain-containing protein</fullName>
    </recommendedName>
</protein>
<dbReference type="Gene3D" id="1.20.1250.20">
    <property type="entry name" value="MFS general substrate transporter like domains"/>
    <property type="match status" value="1"/>
</dbReference>
<dbReference type="PANTHER" id="PTHR23517">
    <property type="entry name" value="RESISTANCE PROTEIN MDTM, PUTATIVE-RELATED-RELATED"/>
    <property type="match status" value="1"/>
</dbReference>
<evidence type="ECO:0000256" key="6">
    <source>
        <dbReference type="ARBA" id="ARBA00022989"/>
    </source>
</evidence>
<feature type="transmembrane region" description="Helical" evidence="9">
    <location>
        <begin position="337"/>
        <end position="358"/>
    </location>
</feature>
<evidence type="ECO:0000256" key="7">
    <source>
        <dbReference type="ARBA" id="ARBA00023136"/>
    </source>
</evidence>